<accession>A0A9I9DTA9</accession>
<proteinExistence type="predicted"/>
<dbReference type="PANTHER" id="PTHR36323:SF1">
    <property type="entry name" value="MYOTUBULARIN-LIKE PROTEIN"/>
    <property type="match status" value="1"/>
</dbReference>
<dbReference type="PANTHER" id="PTHR36323">
    <property type="entry name" value="MYOTUBULARIN-LIKE PROTEIN"/>
    <property type="match status" value="1"/>
</dbReference>
<reference evidence="1" key="1">
    <citation type="submission" date="2023-03" db="UniProtKB">
        <authorList>
            <consortium name="EnsemblPlants"/>
        </authorList>
    </citation>
    <scope>IDENTIFICATION</scope>
</reference>
<evidence type="ECO:0000313" key="1">
    <source>
        <dbReference type="EnsemblPlants" id="MELO3C022789.2.1"/>
    </source>
</evidence>
<dbReference type="AlphaFoldDB" id="A0A9I9DTA9"/>
<dbReference type="Gramene" id="MELO3C022789.2.1">
    <property type="protein sequence ID" value="MELO3C022789.2.1"/>
    <property type="gene ID" value="MELO3C022789.2"/>
</dbReference>
<dbReference type="EnsemblPlants" id="MELO3C022789.2.1">
    <property type="protein sequence ID" value="MELO3C022789.2.1"/>
    <property type="gene ID" value="MELO3C022789.2"/>
</dbReference>
<protein>
    <submittedName>
        <fullName evidence="1">Uncharacterized protein</fullName>
    </submittedName>
</protein>
<organism evidence="1">
    <name type="scientific">Cucumis melo</name>
    <name type="common">Muskmelon</name>
    <dbReference type="NCBI Taxonomy" id="3656"/>
    <lineage>
        <taxon>Eukaryota</taxon>
        <taxon>Viridiplantae</taxon>
        <taxon>Streptophyta</taxon>
        <taxon>Embryophyta</taxon>
        <taxon>Tracheophyta</taxon>
        <taxon>Spermatophyta</taxon>
        <taxon>Magnoliopsida</taxon>
        <taxon>eudicotyledons</taxon>
        <taxon>Gunneridae</taxon>
        <taxon>Pentapetalae</taxon>
        <taxon>rosids</taxon>
        <taxon>fabids</taxon>
        <taxon>Cucurbitales</taxon>
        <taxon>Cucurbitaceae</taxon>
        <taxon>Benincaseae</taxon>
        <taxon>Cucumis</taxon>
    </lineage>
</organism>
<sequence length="264" mass="29053">IFPIDSFSLISLPPLHTPLGSHCYTSAKLQPLFSLSKHRFQQMGDKYNRFNPQNVTHKHIFLPMLCSKPAIKDGRPPRCDRDRFDSSSADPLSPRIGCMGQVKRNNRVAGLPISHRILITTKNAVFSKNGNNPNVGYFKLKKFFSSKNLLGSPSTTRTGTVSTRSTTAVSISTAGVNGCGSRRRLAPNSGITGKKSVSENGNCGPLNVMDLDPPLPVVRRVQKAGEESGETENLWKRRSGGIVLRSLEIQQTHLPKHRLQITTV</sequence>
<name>A0A9I9DTA9_CUCME</name>